<accession>A0A6J4RSQ1</accession>
<feature type="region of interest" description="Disordered" evidence="1">
    <location>
        <begin position="1"/>
        <end position="100"/>
    </location>
</feature>
<dbReference type="AlphaFoldDB" id="A0A6J4RSQ1"/>
<sequence length="100" mass="10046">ERPGPTAVPRGDHPATTGPPRRGRGAAAVDAPRHARRGGLRLHAPHPAAGRSRRVGDARDVRVPGGLGRAHAPAARHGGQQGARGSAAPAVGAAPARRAL</sequence>
<organism evidence="2">
    <name type="scientific">uncultured Solirubrobacteraceae bacterium</name>
    <dbReference type="NCBI Taxonomy" id="1162706"/>
    <lineage>
        <taxon>Bacteria</taxon>
        <taxon>Bacillati</taxon>
        <taxon>Actinomycetota</taxon>
        <taxon>Thermoleophilia</taxon>
        <taxon>Solirubrobacterales</taxon>
        <taxon>Solirubrobacteraceae</taxon>
        <taxon>environmental samples</taxon>
    </lineage>
</organism>
<reference evidence="2" key="1">
    <citation type="submission" date="2020-02" db="EMBL/GenBank/DDBJ databases">
        <authorList>
            <person name="Meier V. D."/>
        </authorList>
    </citation>
    <scope>NUCLEOTIDE SEQUENCE</scope>
    <source>
        <strain evidence="2">AVDCRST_MAG38</strain>
    </source>
</reference>
<proteinExistence type="predicted"/>
<feature type="compositionally biased region" description="Basic residues" evidence="1">
    <location>
        <begin position="34"/>
        <end position="44"/>
    </location>
</feature>
<feature type="non-terminal residue" evidence="2">
    <location>
        <position position="100"/>
    </location>
</feature>
<evidence type="ECO:0000256" key="1">
    <source>
        <dbReference type="SAM" id="MobiDB-lite"/>
    </source>
</evidence>
<evidence type="ECO:0000313" key="2">
    <source>
        <dbReference type="EMBL" id="CAA9476419.1"/>
    </source>
</evidence>
<feature type="compositionally biased region" description="Low complexity" evidence="1">
    <location>
        <begin position="69"/>
        <end position="100"/>
    </location>
</feature>
<dbReference type="EMBL" id="CADCVJ010000143">
    <property type="protein sequence ID" value="CAA9476419.1"/>
    <property type="molecule type" value="Genomic_DNA"/>
</dbReference>
<gene>
    <name evidence="2" type="ORF">AVDCRST_MAG38-1706</name>
</gene>
<feature type="non-terminal residue" evidence="2">
    <location>
        <position position="1"/>
    </location>
</feature>
<protein>
    <submittedName>
        <fullName evidence="2">Uncharacterized protein</fullName>
    </submittedName>
</protein>
<name>A0A6J4RSQ1_9ACTN</name>